<dbReference type="EMBL" id="BRXW01000480">
    <property type="protein sequence ID" value="GMH58737.1"/>
    <property type="molecule type" value="Genomic_DNA"/>
</dbReference>
<dbReference type="PANTHER" id="PTHR13096">
    <property type="entry name" value="MINA53 MYC INDUCED NUCLEAR ANTIGEN"/>
    <property type="match status" value="1"/>
</dbReference>
<evidence type="ECO:0000256" key="3">
    <source>
        <dbReference type="RuleBase" id="RU366061"/>
    </source>
</evidence>
<evidence type="ECO:0000256" key="1">
    <source>
        <dbReference type="ARBA" id="ARBA00022723"/>
    </source>
</evidence>
<evidence type="ECO:0000313" key="6">
    <source>
        <dbReference type="EMBL" id="GMH58737.1"/>
    </source>
</evidence>
<dbReference type="PANTHER" id="PTHR13096:SF8">
    <property type="entry name" value="RIBOSOMAL OXYGENASE 1"/>
    <property type="match status" value="1"/>
</dbReference>
<gene>
    <name evidence="6" type="ORF">TrLO_g10940</name>
</gene>
<keyword evidence="1 3" id="KW-0479">Metal-binding</keyword>
<dbReference type="GO" id="GO:0005506">
    <property type="term" value="F:iron ion binding"/>
    <property type="evidence" value="ECO:0007669"/>
    <property type="project" value="UniProtKB-UniRule"/>
</dbReference>
<comment type="caution">
    <text evidence="6">The sequence shown here is derived from an EMBL/GenBank/DDBJ whole genome shotgun (WGS) entry which is preliminary data.</text>
</comment>
<name>A0A9W6ZQQ4_9STRA</name>
<dbReference type="EC" id="1.14.11.-" evidence="3"/>
<evidence type="ECO:0000313" key="7">
    <source>
        <dbReference type="Proteomes" id="UP001165122"/>
    </source>
</evidence>
<comment type="similarity">
    <text evidence="3">Belongs to the ROX family.</text>
</comment>
<dbReference type="Proteomes" id="UP001165122">
    <property type="component" value="Unassembled WGS sequence"/>
</dbReference>
<dbReference type="GO" id="GO:0032453">
    <property type="term" value="F:histone H3K4 demethylase activity"/>
    <property type="evidence" value="ECO:0007669"/>
    <property type="project" value="TreeGrafter"/>
</dbReference>
<accession>A0A9W6ZQQ4</accession>
<sequence length="594" mass="64438">MKLLYLLLPVTAGFQIFFQTSNPTQLRALSNLDNAESSKWSQDFTSSDAYSKTHAIFSSMRDYLVASQDPKGSRSIAPLHAKGLCDLKFSTKDLEHAVNTDFLDAGQGTTKMNQGWKMRPVGEIRGSSFDDARLTFSDIQSSIQMGTVIFNSAGAHIGTTVAPATLAAVDALNGCVGGVCCNIYVTRGGAPTSAPPHTDKQDVVVIQTQGKKHWRVFSPPDPGLKPDADPFARGKADDDFPLHVLKAQGGELLLDVVLEEGDVLYIPARFPHTTDTVDSGPTEDDWSIHMTFGLDNHVWDLDFLSLRRFGLMKSGVDDVLLGSDGSNDVTANYCVGKVNELDSGVRDWLYSPLPGGLLEVDVGARGDAEVERGVGVVAESVMELCCAVDSNCETLGLEMWKEAVRQFQKSGQEVLNGHRDMYLAAMEESERRAQTGEIIGSGSMTQEKIDRLSLFRVPKFFEKFNAAKTELRVWATNSGGGGGGGEENTIPDDWETSWPLQVGDQVEAELGGAFFPGSIENVHANGLYDVTFFDGDKEMGLGRNSIILKVKPVVQIETAGGAASGGGVEKKLTKKELKRLEKENKKKDKAGGWR</sequence>
<evidence type="ECO:0000256" key="2">
    <source>
        <dbReference type="ARBA" id="ARBA00023004"/>
    </source>
</evidence>
<dbReference type="GO" id="GO:0005730">
    <property type="term" value="C:nucleolus"/>
    <property type="evidence" value="ECO:0007669"/>
    <property type="project" value="TreeGrafter"/>
</dbReference>
<comment type="function">
    <text evidence="3">Oxygenase that can act as both a histone lysine demethylase and a ribosomal histidine hydroxylase.</text>
</comment>
<dbReference type="InterPro" id="IPR039994">
    <property type="entry name" value="NO66-like"/>
</dbReference>
<proteinExistence type="inferred from homology"/>
<feature type="region of interest" description="Disordered" evidence="4">
    <location>
        <begin position="560"/>
        <end position="594"/>
    </location>
</feature>
<keyword evidence="3" id="KW-0539">Nucleus</keyword>
<dbReference type="InterPro" id="IPR003347">
    <property type="entry name" value="JmjC_dom"/>
</dbReference>
<dbReference type="GO" id="GO:0051864">
    <property type="term" value="F:histone H3K36 demethylase activity"/>
    <property type="evidence" value="ECO:0007669"/>
    <property type="project" value="TreeGrafter"/>
</dbReference>
<feature type="domain" description="JmjC" evidence="5">
    <location>
        <begin position="150"/>
        <end position="311"/>
    </location>
</feature>
<keyword evidence="3" id="KW-0804">Transcription</keyword>
<evidence type="ECO:0000259" key="5">
    <source>
        <dbReference type="PROSITE" id="PS51184"/>
    </source>
</evidence>
<dbReference type="Gene3D" id="2.60.120.650">
    <property type="entry name" value="Cupin"/>
    <property type="match status" value="1"/>
</dbReference>
<keyword evidence="3" id="KW-0805">Transcription regulation</keyword>
<keyword evidence="2 3" id="KW-0408">Iron</keyword>
<dbReference type="PROSITE" id="PS51184">
    <property type="entry name" value="JMJC"/>
    <property type="match status" value="1"/>
</dbReference>
<dbReference type="OrthoDB" id="425950at2759"/>
<comment type="cofactor">
    <cofactor evidence="3">
        <name>Fe(2+)</name>
        <dbReference type="ChEBI" id="CHEBI:29033"/>
    </cofactor>
    <text evidence="3">Binds 1 Fe(2+) ion per subunit.</text>
</comment>
<dbReference type="SUPFAM" id="SSF51197">
    <property type="entry name" value="Clavaminate synthase-like"/>
    <property type="match status" value="1"/>
</dbReference>
<keyword evidence="3" id="KW-0560">Oxidoreductase</keyword>
<dbReference type="Pfam" id="PF08007">
    <property type="entry name" value="JmjC_2"/>
    <property type="match status" value="1"/>
</dbReference>
<feature type="compositionally biased region" description="Basic and acidic residues" evidence="4">
    <location>
        <begin position="568"/>
        <end position="594"/>
    </location>
</feature>
<protein>
    <recommendedName>
        <fullName evidence="3">Bifunctional lysine-specific demethylase and histidyl-hydroxylase</fullName>
        <ecNumber evidence="3">1.14.11.-</ecNumber>
    </recommendedName>
</protein>
<dbReference type="AlphaFoldDB" id="A0A9W6ZQQ4"/>
<comment type="subcellular location">
    <subcellularLocation>
        <location evidence="3">Nucleus</location>
    </subcellularLocation>
</comment>
<keyword evidence="7" id="KW-1185">Reference proteome</keyword>
<reference evidence="7" key="1">
    <citation type="journal article" date="2023" name="Commun. Biol.">
        <title>Genome analysis of Parmales, the sister group of diatoms, reveals the evolutionary specialization of diatoms from phago-mixotrophs to photoautotrophs.</title>
        <authorList>
            <person name="Ban H."/>
            <person name="Sato S."/>
            <person name="Yoshikawa S."/>
            <person name="Yamada K."/>
            <person name="Nakamura Y."/>
            <person name="Ichinomiya M."/>
            <person name="Sato N."/>
            <person name="Blanc-Mathieu R."/>
            <person name="Endo H."/>
            <person name="Kuwata A."/>
            <person name="Ogata H."/>
        </authorList>
    </citation>
    <scope>NUCLEOTIDE SEQUENCE [LARGE SCALE GENOMIC DNA]</scope>
    <source>
        <strain evidence="7">NIES 3700</strain>
    </source>
</reference>
<keyword evidence="3" id="KW-0223">Dioxygenase</keyword>
<dbReference type="Gene3D" id="2.30.30.140">
    <property type="match status" value="1"/>
</dbReference>
<evidence type="ECO:0000256" key="4">
    <source>
        <dbReference type="SAM" id="MobiDB-lite"/>
    </source>
</evidence>
<organism evidence="6 7">
    <name type="scientific">Triparma laevis f. longispina</name>
    <dbReference type="NCBI Taxonomy" id="1714387"/>
    <lineage>
        <taxon>Eukaryota</taxon>
        <taxon>Sar</taxon>
        <taxon>Stramenopiles</taxon>
        <taxon>Ochrophyta</taxon>
        <taxon>Bolidophyceae</taxon>
        <taxon>Parmales</taxon>
        <taxon>Triparmaceae</taxon>
        <taxon>Triparma</taxon>
    </lineage>
</organism>